<protein>
    <submittedName>
        <fullName evidence="3">ATP-binding protein</fullName>
    </submittedName>
</protein>
<dbReference type="InterPro" id="IPR025420">
    <property type="entry name" value="DUF4143"/>
</dbReference>
<dbReference type="AlphaFoldDB" id="A0A940IJP9"/>
<comment type="caution">
    <text evidence="3">The sequence shown here is derived from an EMBL/GenBank/DDBJ whole genome shotgun (WGS) entry which is preliminary data.</text>
</comment>
<dbReference type="Pfam" id="PF13173">
    <property type="entry name" value="AAA_14"/>
    <property type="match status" value="1"/>
</dbReference>
<dbReference type="SUPFAM" id="SSF52540">
    <property type="entry name" value="P-loop containing nucleoside triphosphate hydrolases"/>
    <property type="match status" value="1"/>
</dbReference>
<dbReference type="EMBL" id="JADILV010000072">
    <property type="protein sequence ID" value="MBO8484388.1"/>
    <property type="molecule type" value="Genomic_DNA"/>
</dbReference>
<accession>A0A940IJP9</accession>
<reference evidence="3" key="1">
    <citation type="submission" date="2020-10" db="EMBL/GenBank/DDBJ databases">
        <authorList>
            <person name="Gilroy R."/>
        </authorList>
    </citation>
    <scope>NUCLEOTIDE SEQUENCE</scope>
    <source>
        <strain evidence="3">G3-8215</strain>
    </source>
</reference>
<dbReference type="InterPro" id="IPR027417">
    <property type="entry name" value="P-loop_NTPase"/>
</dbReference>
<evidence type="ECO:0000259" key="2">
    <source>
        <dbReference type="Pfam" id="PF13635"/>
    </source>
</evidence>
<reference evidence="3" key="2">
    <citation type="journal article" date="2021" name="PeerJ">
        <title>Extensive microbial diversity within the chicken gut microbiome revealed by metagenomics and culture.</title>
        <authorList>
            <person name="Gilroy R."/>
            <person name="Ravi A."/>
            <person name="Getino M."/>
            <person name="Pursley I."/>
            <person name="Horton D.L."/>
            <person name="Alikhan N.F."/>
            <person name="Baker D."/>
            <person name="Gharbi K."/>
            <person name="Hall N."/>
            <person name="Watson M."/>
            <person name="Adriaenssens E.M."/>
            <person name="Foster-Nyarko E."/>
            <person name="Jarju S."/>
            <person name="Secka A."/>
            <person name="Antonio M."/>
            <person name="Oren A."/>
            <person name="Chaudhuri R.R."/>
            <person name="La Ragione R."/>
            <person name="Hildebrand F."/>
            <person name="Pallen M.J."/>
        </authorList>
    </citation>
    <scope>NUCLEOTIDE SEQUENCE</scope>
    <source>
        <strain evidence="3">G3-8215</strain>
    </source>
</reference>
<dbReference type="InterPro" id="IPR041682">
    <property type="entry name" value="AAA_14"/>
</dbReference>
<evidence type="ECO:0000313" key="3">
    <source>
        <dbReference type="EMBL" id="MBO8484388.1"/>
    </source>
</evidence>
<feature type="domain" description="AAA" evidence="1">
    <location>
        <begin position="21"/>
        <end position="136"/>
    </location>
</feature>
<proteinExistence type="predicted"/>
<organism evidence="3 4">
    <name type="scientific">Candidatus Cryptobacteroides avicola</name>
    <dbReference type="NCBI Taxonomy" id="2840757"/>
    <lineage>
        <taxon>Bacteria</taxon>
        <taxon>Pseudomonadati</taxon>
        <taxon>Bacteroidota</taxon>
        <taxon>Bacteroidia</taxon>
        <taxon>Bacteroidales</taxon>
        <taxon>Candidatus Cryptobacteroides</taxon>
    </lineage>
</organism>
<keyword evidence="3" id="KW-0067">ATP-binding</keyword>
<dbReference type="Proteomes" id="UP000725002">
    <property type="component" value="Unassembled WGS sequence"/>
</dbReference>
<gene>
    <name evidence="3" type="ORF">IAB75_09815</name>
</gene>
<feature type="domain" description="DUF4143" evidence="2">
    <location>
        <begin position="201"/>
        <end position="366"/>
    </location>
</feature>
<sequence length="424" mass="47047">MEKYRPRIADRMLEAQLSASGIVLIQGPKWCGKTTTAEQHARSILYMDYPKTRASNLLLAETDPQILFQGDTPRLIDEWQLAPKLWDAARFEVSHRGMPGQLIFTGSSVPPDMSELTHTGTGRVAWLTMRPMSLWESGDSSGKTSIGSLFKGDFASAKADDIPLKELAYLVCRGGWPGSLALTREAALLQAGNYVDGVVHSDVSRADNVQRDPEFTRRLLRSYARHQGQQVPVSTIYDDLAQNGMPSMGQDTIASYIQALKKIFVIEDMPAWSPNLRSKTAIRVSDTRYFVDPSIAASALGLSPDDLVYDLNTFGLLFETLAVRDLRIYADALGGQVYHYRDKNGLECDAVIHLRDSSYGLVEIKIGGEQLIESGAETLLKLSGKIDTKRMKEPSFLMILTGIGQYAYRRKDGIYVVPVNCLKD</sequence>
<dbReference type="PANTHER" id="PTHR43566">
    <property type="entry name" value="CONSERVED PROTEIN"/>
    <property type="match status" value="1"/>
</dbReference>
<dbReference type="Pfam" id="PF13635">
    <property type="entry name" value="DUF4143"/>
    <property type="match status" value="1"/>
</dbReference>
<dbReference type="PANTHER" id="PTHR43566:SF2">
    <property type="entry name" value="DUF4143 DOMAIN-CONTAINING PROTEIN"/>
    <property type="match status" value="1"/>
</dbReference>
<name>A0A940IJP9_9BACT</name>
<keyword evidence="3" id="KW-0547">Nucleotide-binding</keyword>
<dbReference type="GO" id="GO:0005524">
    <property type="term" value="F:ATP binding"/>
    <property type="evidence" value="ECO:0007669"/>
    <property type="project" value="UniProtKB-KW"/>
</dbReference>
<evidence type="ECO:0000259" key="1">
    <source>
        <dbReference type="Pfam" id="PF13173"/>
    </source>
</evidence>
<evidence type="ECO:0000313" key="4">
    <source>
        <dbReference type="Proteomes" id="UP000725002"/>
    </source>
</evidence>